<evidence type="ECO:0000256" key="3">
    <source>
        <dbReference type="ARBA" id="ARBA00022741"/>
    </source>
</evidence>
<dbReference type="InterPro" id="IPR003593">
    <property type="entry name" value="AAA+_ATPase"/>
</dbReference>
<feature type="domain" description="ABC transporter" evidence="5">
    <location>
        <begin position="13"/>
        <end position="507"/>
    </location>
</feature>
<dbReference type="Proteomes" id="UP000293638">
    <property type="component" value="Unassembled WGS sequence"/>
</dbReference>
<dbReference type="PROSITE" id="PS50893">
    <property type="entry name" value="ABC_TRANSPORTER_2"/>
    <property type="match status" value="1"/>
</dbReference>
<dbReference type="AlphaFoldDB" id="A0A4V2F564"/>
<evidence type="ECO:0000256" key="4">
    <source>
        <dbReference type="ARBA" id="ARBA00022840"/>
    </source>
</evidence>
<keyword evidence="4 6" id="KW-0067">ATP-binding</keyword>
<evidence type="ECO:0000313" key="7">
    <source>
        <dbReference type="Proteomes" id="UP000293638"/>
    </source>
</evidence>
<dbReference type="Gene3D" id="3.40.50.300">
    <property type="entry name" value="P-loop containing nucleotide triphosphate hydrolases"/>
    <property type="match status" value="2"/>
</dbReference>
<sequence>MERLSGMTSDVRLEVEHLTKQFGSTVVLDDVSLAVRRGQIHGLIGQNGAGKSTLVKVLAGIHADHGGRVLVDGAPVALRTPRESRREGIAVIHQEFSLVPSMSVAENLVLGQEAGRVAYSAGATRRAAEDVVAAAGIDVGVPLATPVRELGPALMQRIEIAKALGQRASVLVMDEPTARLSEREREWLFTTMRRLSDEGVGIVFISHFLEEVRQVTDWLSVLRGGVVVRSAPTAGLPVGEMAELMLGEELRSTLGAHASRADDGHRVVLEAARARVGSRLRGVDCQLRQGEILGVAGLVGSGRTRLARLLTGVDAADEGVVTLRGARLAGGGPRGAVGQGVALVPEDRKHQGLSLRSPVGDNLVLMALQRRLGGPLAVPRSRVDGLARQLVEELEVHPARTDLPAGALSGGNQQKVLLGKALASRPDVLVVDQPTAGVDVGTKAQIHRLLHAEAEAGAALAVVTDDLEELYALADRLLVMHRGTVLWRGLPAQLPRDELLTMMATGVVPSHLAGAA</sequence>
<name>A0A4V2F564_9ACTN</name>
<dbReference type="SMART" id="SM00382">
    <property type="entry name" value="AAA"/>
    <property type="match status" value="2"/>
</dbReference>
<reference evidence="6 7" key="1">
    <citation type="submission" date="2019-02" db="EMBL/GenBank/DDBJ databases">
        <title>Genomic Encyclopedia of Type Strains, Phase IV (KMG-IV): sequencing the most valuable type-strain genomes for metagenomic binning, comparative biology and taxonomic classification.</title>
        <authorList>
            <person name="Goeker M."/>
        </authorList>
    </citation>
    <scope>NUCLEOTIDE SEQUENCE [LARGE SCALE GENOMIC DNA]</scope>
    <source>
        <strain evidence="6 7">DSM 45622</strain>
    </source>
</reference>
<dbReference type="PANTHER" id="PTHR43790:SF9">
    <property type="entry name" value="GALACTOFURANOSE TRANSPORTER ATP-BINDING PROTEIN YTFR"/>
    <property type="match status" value="1"/>
</dbReference>
<organism evidence="6 7">
    <name type="scientific">Motilibacter rhizosphaerae</name>
    <dbReference type="NCBI Taxonomy" id="598652"/>
    <lineage>
        <taxon>Bacteria</taxon>
        <taxon>Bacillati</taxon>
        <taxon>Actinomycetota</taxon>
        <taxon>Actinomycetes</taxon>
        <taxon>Motilibacterales</taxon>
        <taxon>Motilibacteraceae</taxon>
        <taxon>Motilibacter</taxon>
    </lineage>
</organism>
<gene>
    <name evidence="6" type="ORF">EV189_0976</name>
</gene>
<dbReference type="InterPro" id="IPR050107">
    <property type="entry name" value="ABC_carbohydrate_import_ATPase"/>
</dbReference>
<evidence type="ECO:0000259" key="5">
    <source>
        <dbReference type="PROSITE" id="PS50893"/>
    </source>
</evidence>
<evidence type="ECO:0000313" key="6">
    <source>
        <dbReference type="EMBL" id="RZS91729.1"/>
    </source>
</evidence>
<protein>
    <submittedName>
        <fullName evidence="6">Ribose transport system ATP-binding protein/rhamnose transport system ATP-binding protein</fullName>
    </submittedName>
</protein>
<proteinExistence type="predicted"/>
<dbReference type="InterPro" id="IPR027417">
    <property type="entry name" value="P-loop_NTPase"/>
</dbReference>
<evidence type="ECO:0000256" key="2">
    <source>
        <dbReference type="ARBA" id="ARBA00022737"/>
    </source>
</evidence>
<evidence type="ECO:0000256" key="1">
    <source>
        <dbReference type="ARBA" id="ARBA00022448"/>
    </source>
</evidence>
<dbReference type="CDD" id="cd03215">
    <property type="entry name" value="ABC_Carb_Monos_II"/>
    <property type="match status" value="1"/>
</dbReference>
<keyword evidence="2" id="KW-0677">Repeat</keyword>
<dbReference type="EMBL" id="SGXD01000001">
    <property type="protein sequence ID" value="RZS91729.1"/>
    <property type="molecule type" value="Genomic_DNA"/>
</dbReference>
<dbReference type="CDD" id="cd03216">
    <property type="entry name" value="ABC_Carb_Monos_I"/>
    <property type="match status" value="1"/>
</dbReference>
<keyword evidence="3" id="KW-0547">Nucleotide-binding</keyword>
<accession>A0A4V2F564</accession>
<dbReference type="InterPro" id="IPR003439">
    <property type="entry name" value="ABC_transporter-like_ATP-bd"/>
</dbReference>
<dbReference type="PANTHER" id="PTHR43790">
    <property type="entry name" value="CARBOHYDRATE TRANSPORT ATP-BINDING PROTEIN MG119-RELATED"/>
    <property type="match status" value="1"/>
</dbReference>
<dbReference type="PROSITE" id="PS00211">
    <property type="entry name" value="ABC_TRANSPORTER_1"/>
    <property type="match status" value="1"/>
</dbReference>
<dbReference type="Pfam" id="PF00005">
    <property type="entry name" value="ABC_tran"/>
    <property type="match status" value="2"/>
</dbReference>
<dbReference type="GO" id="GO:0016887">
    <property type="term" value="F:ATP hydrolysis activity"/>
    <property type="evidence" value="ECO:0007669"/>
    <property type="project" value="InterPro"/>
</dbReference>
<comment type="caution">
    <text evidence="6">The sequence shown here is derived from an EMBL/GenBank/DDBJ whole genome shotgun (WGS) entry which is preliminary data.</text>
</comment>
<dbReference type="InterPro" id="IPR017871">
    <property type="entry name" value="ABC_transporter-like_CS"/>
</dbReference>
<keyword evidence="1" id="KW-0813">Transport</keyword>
<dbReference type="GO" id="GO:0005524">
    <property type="term" value="F:ATP binding"/>
    <property type="evidence" value="ECO:0007669"/>
    <property type="project" value="UniProtKB-KW"/>
</dbReference>
<dbReference type="SUPFAM" id="SSF52540">
    <property type="entry name" value="P-loop containing nucleoside triphosphate hydrolases"/>
    <property type="match status" value="2"/>
</dbReference>
<keyword evidence="7" id="KW-1185">Reference proteome</keyword>